<proteinExistence type="predicted"/>
<accession>A0ABW6IAZ6</accession>
<dbReference type="Proteomes" id="UP001600165">
    <property type="component" value="Unassembled WGS sequence"/>
</dbReference>
<protein>
    <recommendedName>
        <fullName evidence="3">Response regulator</fullName>
    </recommendedName>
</protein>
<name>A0ABW6IAZ6_9CYAN</name>
<organism evidence="1 2">
    <name type="scientific">Almyronema epifaneia S1</name>
    <dbReference type="NCBI Taxonomy" id="2991925"/>
    <lineage>
        <taxon>Bacteria</taxon>
        <taxon>Bacillati</taxon>
        <taxon>Cyanobacteriota</taxon>
        <taxon>Cyanophyceae</taxon>
        <taxon>Nodosilineales</taxon>
        <taxon>Nodosilineaceae</taxon>
        <taxon>Almyronema</taxon>
        <taxon>Almyronema epifaneia</taxon>
    </lineage>
</organism>
<gene>
    <name evidence="1" type="ORF">ACFVKH_03470</name>
</gene>
<dbReference type="RefSeq" id="WP_377961653.1">
    <property type="nucleotide sequence ID" value="NZ_JBHZOL010000021.1"/>
</dbReference>
<dbReference type="EMBL" id="JBHZOL010000021">
    <property type="protein sequence ID" value="MFE4105323.1"/>
    <property type="molecule type" value="Genomic_DNA"/>
</dbReference>
<keyword evidence="2" id="KW-1185">Reference proteome</keyword>
<sequence>MPQISKFVLMIYPVGFQGKIWQTVLRSQNMAVIWESADVNLVKSLQQLQQNALPLPDLILIDTRLQSLKPYGICRWCQTHCPTLKIVLVNGAQYEILASERQWAVCQGAADLLPRFAVENLISHTANSTGKILELMDLPTLNHGSLVTALLKLRKSPQSKAVIAFPGTKLASIPLKIAAKNRIN</sequence>
<reference evidence="1 2" key="1">
    <citation type="submission" date="2024-10" db="EMBL/GenBank/DDBJ databases">
        <authorList>
            <person name="Ratan Roy A."/>
            <person name="Morales Sandoval P.H."/>
            <person name="De Los Santos Villalobos S."/>
            <person name="Chakraborty S."/>
            <person name="Mukherjee J."/>
        </authorList>
    </citation>
    <scope>NUCLEOTIDE SEQUENCE [LARGE SCALE GENOMIC DNA]</scope>
    <source>
        <strain evidence="1 2">S1</strain>
    </source>
</reference>
<evidence type="ECO:0008006" key="3">
    <source>
        <dbReference type="Google" id="ProtNLM"/>
    </source>
</evidence>
<comment type="caution">
    <text evidence="1">The sequence shown here is derived from an EMBL/GenBank/DDBJ whole genome shotgun (WGS) entry which is preliminary data.</text>
</comment>
<evidence type="ECO:0000313" key="2">
    <source>
        <dbReference type="Proteomes" id="UP001600165"/>
    </source>
</evidence>
<evidence type="ECO:0000313" key="1">
    <source>
        <dbReference type="EMBL" id="MFE4105323.1"/>
    </source>
</evidence>